<dbReference type="InterPro" id="IPR036228">
    <property type="entry name" value="ATP_synth_F0_dsu_sf_mt"/>
</dbReference>
<dbReference type="EMBL" id="NEVH01016301">
    <property type="protein sequence ID" value="PNF25858.1"/>
    <property type="molecule type" value="Genomic_DNA"/>
</dbReference>
<evidence type="ECO:0000256" key="4">
    <source>
        <dbReference type="ARBA" id="ARBA00022547"/>
    </source>
</evidence>
<dbReference type="STRING" id="105785.A0A2J7QB91"/>
<name>A0A2J7QB91_9NEOP</name>
<dbReference type="Gene3D" id="6.10.280.70">
    <property type="match status" value="1"/>
</dbReference>
<dbReference type="GO" id="GO:0015986">
    <property type="term" value="P:proton motive force-driven ATP synthesis"/>
    <property type="evidence" value="ECO:0007669"/>
    <property type="project" value="UniProtKB-UniRule"/>
</dbReference>
<comment type="subcellular location">
    <subcellularLocation>
        <location evidence="1 10">Mitochondrion inner membrane</location>
    </subcellularLocation>
</comment>
<dbReference type="GO" id="GO:0015078">
    <property type="term" value="F:proton transmembrane transporter activity"/>
    <property type="evidence" value="ECO:0007669"/>
    <property type="project" value="InterPro"/>
</dbReference>
<sequence length="176" mass="20503">MAARRITQSSINWTALAERVPENQKGFFTAFKAKSDGYLRRMMANPETSPKIDWDYYKARVPVQGMVDDFRKKYESLNIPYPTDNVTPQIEQQEKQSLKEVQEFVKQSNVRIAGYEAEVGRLKGLLPFEQMTLEDFKDAYPDQALDPLNKPTYWPHTPEEQLDYDDSKVPKEDAHH</sequence>
<evidence type="ECO:0000256" key="8">
    <source>
        <dbReference type="ARBA" id="ARBA00023128"/>
    </source>
</evidence>
<dbReference type="SUPFAM" id="SSF161065">
    <property type="entry name" value="ATP synthase D chain-like"/>
    <property type="match status" value="1"/>
</dbReference>
<keyword evidence="13" id="KW-1185">Reference proteome</keyword>
<proteinExistence type="inferred from homology"/>
<keyword evidence="9 10" id="KW-0472">Membrane</keyword>
<evidence type="ECO:0000313" key="13">
    <source>
        <dbReference type="Proteomes" id="UP000235965"/>
    </source>
</evidence>
<reference evidence="12 13" key="1">
    <citation type="submission" date="2017-12" db="EMBL/GenBank/DDBJ databases">
        <title>Hemimetabolous genomes reveal molecular basis of termite eusociality.</title>
        <authorList>
            <person name="Harrison M.C."/>
            <person name="Jongepier E."/>
            <person name="Robertson H.M."/>
            <person name="Arning N."/>
            <person name="Bitard-Feildel T."/>
            <person name="Chao H."/>
            <person name="Childers C.P."/>
            <person name="Dinh H."/>
            <person name="Doddapaneni H."/>
            <person name="Dugan S."/>
            <person name="Gowin J."/>
            <person name="Greiner C."/>
            <person name="Han Y."/>
            <person name="Hu H."/>
            <person name="Hughes D.S.T."/>
            <person name="Huylmans A.-K."/>
            <person name="Kemena C."/>
            <person name="Kremer L.P.M."/>
            <person name="Lee S.L."/>
            <person name="Lopez-Ezquerra A."/>
            <person name="Mallet L."/>
            <person name="Monroy-Kuhn J.M."/>
            <person name="Moser A."/>
            <person name="Murali S.C."/>
            <person name="Muzny D.M."/>
            <person name="Otani S."/>
            <person name="Piulachs M.-D."/>
            <person name="Poelchau M."/>
            <person name="Qu J."/>
            <person name="Schaub F."/>
            <person name="Wada-Katsumata A."/>
            <person name="Worley K.C."/>
            <person name="Xie Q."/>
            <person name="Ylla G."/>
            <person name="Poulsen M."/>
            <person name="Gibbs R.A."/>
            <person name="Schal C."/>
            <person name="Richards S."/>
            <person name="Belles X."/>
            <person name="Korb J."/>
            <person name="Bornberg-Bauer E."/>
        </authorList>
    </citation>
    <scope>NUCLEOTIDE SEQUENCE [LARGE SCALE GENOMIC DNA]</scope>
    <source>
        <tissue evidence="12">Whole body</tissue>
    </source>
</reference>
<evidence type="ECO:0000256" key="9">
    <source>
        <dbReference type="ARBA" id="ARBA00023136"/>
    </source>
</evidence>
<evidence type="ECO:0000256" key="7">
    <source>
        <dbReference type="ARBA" id="ARBA00023065"/>
    </source>
</evidence>
<evidence type="ECO:0000256" key="11">
    <source>
        <dbReference type="SAM" id="MobiDB-lite"/>
    </source>
</evidence>
<evidence type="ECO:0000256" key="5">
    <source>
        <dbReference type="ARBA" id="ARBA00022781"/>
    </source>
</evidence>
<gene>
    <name evidence="12" type="primary">ATPsynD</name>
    <name evidence="12" type="ORF">B7P43_G11122</name>
</gene>
<dbReference type="Proteomes" id="UP000235965">
    <property type="component" value="Unassembled WGS sequence"/>
</dbReference>
<dbReference type="AlphaFoldDB" id="A0A2J7QB91"/>
<dbReference type="GO" id="GO:0005743">
    <property type="term" value="C:mitochondrial inner membrane"/>
    <property type="evidence" value="ECO:0007669"/>
    <property type="project" value="UniProtKB-SubCell"/>
</dbReference>
<comment type="similarity">
    <text evidence="2 10">Belongs to the ATPase d subunit family.</text>
</comment>
<keyword evidence="5 10" id="KW-0375">Hydrogen ion transport</keyword>
<dbReference type="FunCoup" id="A0A2J7QB91">
    <property type="interactions" value="1378"/>
</dbReference>
<evidence type="ECO:0000256" key="1">
    <source>
        <dbReference type="ARBA" id="ARBA00004273"/>
    </source>
</evidence>
<dbReference type="InParanoid" id="A0A2J7QB91"/>
<dbReference type="PIRSF" id="PIRSF005514">
    <property type="entry name" value="ATPase_F0_D_mt"/>
    <property type="match status" value="1"/>
</dbReference>
<dbReference type="Pfam" id="PF05873">
    <property type="entry name" value="Mt_ATP-synt_D"/>
    <property type="match status" value="1"/>
</dbReference>
<accession>A0A2J7QB91</accession>
<evidence type="ECO:0000256" key="2">
    <source>
        <dbReference type="ARBA" id="ARBA00006842"/>
    </source>
</evidence>
<evidence type="ECO:0000256" key="3">
    <source>
        <dbReference type="ARBA" id="ARBA00022448"/>
    </source>
</evidence>
<keyword evidence="8 10" id="KW-0496">Mitochondrion</keyword>
<keyword evidence="4" id="KW-0138">CF(0)</keyword>
<feature type="region of interest" description="Disordered" evidence="11">
    <location>
        <begin position="142"/>
        <end position="176"/>
    </location>
</feature>
<keyword evidence="6 10" id="KW-0999">Mitochondrion inner membrane</keyword>
<feature type="compositionally biased region" description="Basic and acidic residues" evidence="11">
    <location>
        <begin position="165"/>
        <end position="176"/>
    </location>
</feature>
<dbReference type="GO" id="GO:0045259">
    <property type="term" value="C:proton-transporting ATP synthase complex"/>
    <property type="evidence" value="ECO:0007669"/>
    <property type="project" value="UniProtKB-KW"/>
</dbReference>
<evidence type="ECO:0000313" key="12">
    <source>
        <dbReference type="EMBL" id="PNF25858.1"/>
    </source>
</evidence>
<comment type="caution">
    <text evidence="12">The sequence shown here is derived from an EMBL/GenBank/DDBJ whole genome shotgun (WGS) entry which is preliminary data.</text>
</comment>
<dbReference type="InterPro" id="IPR008689">
    <property type="entry name" value="ATP_synth_F0_dsu_mt"/>
</dbReference>
<dbReference type="PANTHER" id="PTHR12700">
    <property type="entry name" value="ATP SYNTHASE SUBUNIT D, MITOCHONDRIAL"/>
    <property type="match status" value="1"/>
</dbReference>
<evidence type="ECO:0000256" key="10">
    <source>
        <dbReference type="PIRNR" id="PIRNR005514"/>
    </source>
</evidence>
<organism evidence="12 13">
    <name type="scientific">Cryptotermes secundus</name>
    <dbReference type="NCBI Taxonomy" id="105785"/>
    <lineage>
        <taxon>Eukaryota</taxon>
        <taxon>Metazoa</taxon>
        <taxon>Ecdysozoa</taxon>
        <taxon>Arthropoda</taxon>
        <taxon>Hexapoda</taxon>
        <taxon>Insecta</taxon>
        <taxon>Pterygota</taxon>
        <taxon>Neoptera</taxon>
        <taxon>Polyneoptera</taxon>
        <taxon>Dictyoptera</taxon>
        <taxon>Blattodea</taxon>
        <taxon>Blattoidea</taxon>
        <taxon>Termitoidae</taxon>
        <taxon>Kalotermitidae</taxon>
        <taxon>Cryptotermitinae</taxon>
        <taxon>Cryptotermes</taxon>
    </lineage>
</organism>
<keyword evidence="3 10" id="KW-0813">Transport</keyword>
<evidence type="ECO:0000256" key="6">
    <source>
        <dbReference type="ARBA" id="ARBA00022792"/>
    </source>
</evidence>
<keyword evidence="7 10" id="KW-0406">Ion transport</keyword>
<protein>
    <recommendedName>
        <fullName evidence="10">ATP synthase subunit d, mitochondrial</fullName>
    </recommendedName>
</protein>
<comment type="function">
    <text evidence="10">Mitochondrial membrane ATP synthase (F(1)F(0) ATP synthase or Complex V) produces ATP from ADP in the presence of a proton gradient across the membrane which is generated by electron transport complexes of the respiratory chain. F-type ATPases consist of two structural domains, F(1) - containing the extramembraneous catalytic core, and F(0) - containing the membrane proton channel, linked together by a central stalk and a peripheral stalk. During catalysis, ATP synthesis in the catalytic domain of F(1) is coupled via a rotary mechanism of the central stalk subunits to proton translocation.</text>
</comment>
<dbReference type="OrthoDB" id="35799at2759"/>